<feature type="transmembrane region" description="Helical" evidence="1">
    <location>
        <begin position="12"/>
        <end position="29"/>
    </location>
</feature>
<name>A0A2N4TJB2_RALPI</name>
<dbReference type="RefSeq" id="WP_102067660.1">
    <property type="nucleotide sequence ID" value="NZ_PKQE01000010.1"/>
</dbReference>
<keyword evidence="1" id="KW-0472">Membrane</keyword>
<evidence type="ECO:0000313" key="3">
    <source>
        <dbReference type="EMBL" id="PLC39758.1"/>
    </source>
</evidence>
<sequence>MFTNVGTADRAVRILIGLAMILLAFFGKVPAWVGWVGLIPLVTGLVRMCPLYWVLGIGRD</sequence>
<dbReference type="OrthoDB" id="9804804at2"/>
<dbReference type="Proteomes" id="UP000234456">
    <property type="component" value="Unassembled WGS sequence"/>
</dbReference>
<keyword evidence="1" id="KW-0812">Transmembrane</keyword>
<dbReference type="EMBL" id="PKQE01000010">
    <property type="protein sequence ID" value="PLC39758.1"/>
    <property type="molecule type" value="Genomic_DNA"/>
</dbReference>
<dbReference type="Pfam" id="PF11127">
    <property type="entry name" value="YgaP-like_TM"/>
    <property type="match status" value="1"/>
</dbReference>
<organism evidence="3 4">
    <name type="scientific">Ralstonia pickettii</name>
    <name type="common">Burkholderia pickettii</name>
    <dbReference type="NCBI Taxonomy" id="329"/>
    <lineage>
        <taxon>Bacteria</taxon>
        <taxon>Pseudomonadati</taxon>
        <taxon>Pseudomonadota</taxon>
        <taxon>Betaproteobacteria</taxon>
        <taxon>Burkholderiales</taxon>
        <taxon>Burkholderiaceae</taxon>
        <taxon>Ralstonia</taxon>
    </lineage>
</organism>
<evidence type="ECO:0000256" key="1">
    <source>
        <dbReference type="SAM" id="Phobius"/>
    </source>
</evidence>
<proteinExistence type="predicted"/>
<dbReference type="AlphaFoldDB" id="A0A2N4TJB2"/>
<feature type="transmembrane region" description="Helical" evidence="1">
    <location>
        <begin position="35"/>
        <end position="55"/>
    </location>
</feature>
<evidence type="ECO:0000313" key="4">
    <source>
        <dbReference type="Proteomes" id="UP000234456"/>
    </source>
</evidence>
<evidence type="ECO:0000259" key="2">
    <source>
        <dbReference type="Pfam" id="PF11127"/>
    </source>
</evidence>
<comment type="caution">
    <text evidence="3">The sequence shown here is derived from an EMBL/GenBank/DDBJ whole genome shotgun (WGS) entry which is preliminary data.</text>
</comment>
<dbReference type="InterPro" id="IPR021309">
    <property type="entry name" value="YgaP-like_TM"/>
</dbReference>
<feature type="domain" description="Inner membrane protein YgaP-like transmembrane" evidence="2">
    <location>
        <begin position="1"/>
        <end position="58"/>
    </location>
</feature>
<keyword evidence="1" id="KW-1133">Transmembrane helix</keyword>
<accession>A0A2N4TJB2</accession>
<reference evidence="3 4" key="1">
    <citation type="submission" date="2017-12" db="EMBL/GenBank/DDBJ databases">
        <title>Draft genome sequence of Ralstonia pickettii 52.</title>
        <authorList>
            <person name="Zheng B."/>
        </authorList>
    </citation>
    <scope>NUCLEOTIDE SEQUENCE [LARGE SCALE GENOMIC DNA]</scope>
    <source>
        <strain evidence="3 4">52</strain>
    </source>
</reference>
<protein>
    <submittedName>
        <fullName evidence="3">DUF2892 domain-containing protein</fullName>
    </submittedName>
</protein>
<gene>
    <name evidence="3" type="ORF">C0Q88_25470</name>
</gene>